<dbReference type="EMBL" id="JAATIQ010000072">
    <property type="protein sequence ID" value="KAF4388636.1"/>
    <property type="molecule type" value="Genomic_DNA"/>
</dbReference>
<comment type="caution">
    <text evidence="2">The sequence shown here is derived from an EMBL/GenBank/DDBJ whole genome shotgun (WGS) entry which is preliminary data.</text>
</comment>
<feature type="region of interest" description="Disordered" evidence="1">
    <location>
        <begin position="193"/>
        <end position="242"/>
    </location>
</feature>
<dbReference type="Proteomes" id="UP000583929">
    <property type="component" value="Unassembled WGS sequence"/>
</dbReference>
<keyword evidence="3" id="KW-1185">Reference proteome</keyword>
<evidence type="ECO:0000313" key="3">
    <source>
        <dbReference type="Proteomes" id="UP000583929"/>
    </source>
</evidence>
<accession>A0A7J6H0A0</accession>
<gene>
    <name evidence="2" type="ORF">G4B88_018913</name>
</gene>
<evidence type="ECO:0000256" key="1">
    <source>
        <dbReference type="SAM" id="MobiDB-lite"/>
    </source>
</evidence>
<organism evidence="2 3">
    <name type="scientific">Cannabis sativa</name>
    <name type="common">Hemp</name>
    <name type="synonym">Marijuana</name>
    <dbReference type="NCBI Taxonomy" id="3483"/>
    <lineage>
        <taxon>Eukaryota</taxon>
        <taxon>Viridiplantae</taxon>
        <taxon>Streptophyta</taxon>
        <taxon>Embryophyta</taxon>
        <taxon>Tracheophyta</taxon>
        <taxon>Spermatophyta</taxon>
        <taxon>Magnoliopsida</taxon>
        <taxon>eudicotyledons</taxon>
        <taxon>Gunneridae</taxon>
        <taxon>Pentapetalae</taxon>
        <taxon>rosids</taxon>
        <taxon>fabids</taxon>
        <taxon>Rosales</taxon>
        <taxon>Cannabaceae</taxon>
        <taxon>Cannabis</taxon>
    </lineage>
</organism>
<reference evidence="2 3" key="1">
    <citation type="journal article" date="2020" name="bioRxiv">
        <title>Sequence and annotation of 42 cannabis genomes reveals extensive copy number variation in cannabinoid synthesis and pathogen resistance genes.</title>
        <authorList>
            <person name="Mckernan K.J."/>
            <person name="Helbert Y."/>
            <person name="Kane L.T."/>
            <person name="Ebling H."/>
            <person name="Zhang L."/>
            <person name="Liu B."/>
            <person name="Eaton Z."/>
            <person name="Mclaughlin S."/>
            <person name="Kingan S."/>
            <person name="Baybayan P."/>
            <person name="Concepcion G."/>
            <person name="Jordan M."/>
            <person name="Riva A."/>
            <person name="Barbazuk W."/>
            <person name="Harkins T."/>
        </authorList>
    </citation>
    <scope>NUCLEOTIDE SEQUENCE [LARGE SCALE GENOMIC DNA]</scope>
    <source>
        <strain evidence="3">cv. Jamaican Lion 4</strain>
        <tissue evidence="2">Leaf</tissue>
    </source>
</reference>
<evidence type="ECO:0008006" key="4">
    <source>
        <dbReference type="Google" id="ProtNLM"/>
    </source>
</evidence>
<feature type="compositionally biased region" description="Basic and acidic residues" evidence="1">
    <location>
        <begin position="220"/>
        <end position="231"/>
    </location>
</feature>
<feature type="compositionally biased region" description="Polar residues" evidence="1">
    <location>
        <begin position="232"/>
        <end position="242"/>
    </location>
</feature>
<sequence>MGSEEDKSSNSKKMIIPPRNNAFLPSQSTHHSALKSLTRRVVTVNVGEDIVAKIKELASTCESLTILGANGGWFQIASLTCSTKAGEEVTVNVSLSDYESKSKFSRVFISGVARVLITAKTPTELIIATSDDDENVRYSSTTLLRQLQYQYHQRPHQHLRNDQRPPPPAAAAQGLSEQKMLEYDRIVYPFLRDLFQEPEPEPEEQRERVEPAPATPPLPEDEHNLSSEHDQSSNGSNNIDSD</sequence>
<dbReference type="AlphaFoldDB" id="A0A7J6H0A0"/>
<evidence type="ECO:0000313" key="2">
    <source>
        <dbReference type="EMBL" id="KAF4388636.1"/>
    </source>
</evidence>
<protein>
    <recommendedName>
        <fullName evidence="4">AT-hook motif nuclear-localized protein</fullName>
    </recommendedName>
</protein>
<feature type="region of interest" description="Disordered" evidence="1">
    <location>
        <begin position="1"/>
        <end position="20"/>
    </location>
</feature>
<feature type="region of interest" description="Disordered" evidence="1">
    <location>
        <begin position="152"/>
        <end position="174"/>
    </location>
</feature>
<name>A0A7J6H0A0_CANSA</name>
<proteinExistence type="predicted"/>